<name>A0AAE3YQC8_9ACTN</name>
<evidence type="ECO:0000256" key="7">
    <source>
        <dbReference type="ARBA" id="ARBA00022840"/>
    </source>
</evidence>
<keyword evidence="3" id="KW-0597">Phosphoprotein</keyword>
<dbReference type="CDD" id="cd16917">
    <property type="entry name" value="HATPase_UhpB-NarQ-NarX-like"/>
    <property type="match status" value="1"/>
</dbReference>
<dbReference type="EMBL" id="JAVDYB010000001">
    <property type="protein sequence ID" value="MDR7276730.1"/>
    <property type="molecule type" value="Genomic_DNA"/>
</dbReference>
<dbReference type="InterPro" id="IPR036890">
    <property type="entry name" value="HATPase_C_sf"/>
</dbReference>
<evidence type="ECO:0000313" key="13">
    <source>
        <dbReference type="EMBL" id="MDR7276730.1"/>
    </source>
</evidence>
<proteinExistence type="predicted"/>
<dbReference type="Proteomes" id="UP001183643">
    <property type="component" value="Unassembled WGS sequence"/>
</dbReference>
<sequence>MNRDRPRLIGVLFWGCIASVALLQAALWEVPAAVRALEIGLLALIALLWPALRWRRGTGRWPVTAAFTLLAVLAGAADGSSISLFLLLIALTNITLVFGPRAGALTTAVLAVAQFAAQLLAVHRSPAHAAYEAFAIALYGVFVMTLATAVTEARAARDGADRLHGELAEAHRQLRRYAERTHELAVAEERVRMARELHDSVGHHLTVVKVGLENAERWRDREPDSAWQDVRQAKTLTGDALQEIRRVVRALRPPQLDGRRGSDALRELARSFQGTGLDVDVAVDGEERPLDPGRETVLFRALQETLTNALRHSGGTRVAVRLGFAPGGVHLRVTDDGRGSGGAPPGFGLTSLAGRARDAGGSLTTCDAPGGGFEVRVDLPEPAGARPRHDEAGRPA</sequence>
<evidence type="ECO:0000256" key="3">
    <source>
        <dbReference type="ARBA" id="ARBA00022553"/>
    </source>
</evidence>
<dbReference type="InterPro" id="IPR011712">
    <property type="entry name" value="Sig_transdc_His_kin_sub3_dim/P"/>
</dbReference>
<dbReference type="InterPro" id="IPR050482">
    <property type="entry name" value="Sensor_HK_TwoCompSys"/>
</dbReference>
<dbReference type="GO" id="GO:0016020">
    <property type="term" value="C:membrane"/>
    <property type="evidence" value="ECO:0007669"/>
    <property type="project" value="InterPro"/>
</dbReference>
<dbReference type="GO" id="GO:0000155">
    <property type="term" value="F:phosphorelay sensor kinase activity"/>
    <property type="evidence" value="ECO:0007669"/>
    <property type="project" value="InterPro"/>
</dbReference>
<evidence type="ECO:0000256" key="5">
    <source>
        <dbReference type="ARBA" id="ARBA00022741"/>
    </source>
</evidence>
<keyword evidence="6 13" id="KW-0418">Kinase</keyword>
<protein>
    <recommendedName>
        <fullName evidence="2">histidine kinase</fullName>
        <ecNumber evidence="2">2.7.13.3</ecNumber>
    </recommendedName>
</protein>
<accession>A0AAE3YQC8</accession>
<keyword evidence="10" id="KW-0472">Membrane</keyword>
<dbReference type="Pfam" id="PF07730">
    <property type="entry name" value="HisKA_3"/>
    <property type="match status" value="1"/>
</dbReference>
<keyword evidence="10" id="KW-0812">Transmembrane</keyword>
<dbReference type="RefSeq" id="WP_310368949.1">
    <property type="nucleotide sequence ID" value="NZ_JAVDYB010000001.1"/>
</dbReference>
<keyword evidence="8" id="KW-0902">Two-component regulatory system</keyword>
<feature type="transmembrane region" description="Helical" evidence="10">
    <location>
        <begin position="129"/>
        <end position="150"/>
    </location>
</feature>
<feature type="transmembrane region" description="Helical" evidence="10">
    <location>
        <begin position="102"/>
        <end position="122"/>
    </location>
</feature>
<keyword evidence="10" id="KW-1133">Transmembrane helix</keyword>
<evidence type="ECO:0000256" key="2">
    <source>
        <dbReference type="ARBA" id="ARBA00012438"/>
    </source>
</evidence>
<keyword evidence="14" id="KW-1185">Reference proteome</keyword>
<evidence type="ECO:0000256" key="6">
    <source>
        <dbReference type="ARBA" id="ARBA00022777"/>
    </source>
</evidence>
<dbReference type="SUPFAM" id="SSF55874">
    <property type="entry name" value="ATPase domain of HSP90 chaperone/DNA topoisomerase II/histidine kinase"/>
    <property type="match status" value="1"/>
</dbReference>
<feature type="domain" description="Signal transduction histidine kinase subgroup 3 dimerisation and phosphoacceptor" evidence="12">
    <location>
        <begin position="189"/>
        <end position="256"/>
    </location>
</feature>
<reference evidence="13" key="1">
    <citation type="submission" date="2023-07" db="EMBL/GenBank/DDBJ databases">
        <title>Sequencing the genomes of 1000 actinobacteria strains.</title>
        <authorList>
            <person name="Klenk H.-P."/>
        </authorList>
    </citation>
    <scope>NUCLEOTIDE SEQUENCE</scope>
    <source>
        <strain evidence="13">DSM 44707</strain>
    </source>
</reference>
<dbReference type="Gene3D" id="3.30.565.10">
    <property type="entry name" value="Histidine kinase-like ATPase, C-terminal domain"/>
    <property type="match status" value="1"/>
</dbReference>
<dbReference type="Pfam" id="PF02518">
    <property type="entry name" value="HATPase_c"/>
    <property type="match status" value="1"/>
</dbReference>
<gene>
    <name evidence="13" type="ORF">J2S41_003508</name>
</gene>
<dbReference type="PANTHER" id="PTHR24421">
    <property type="entry name" value="NITRATE/NITRITE SENSOR PROTEIN NARX-RELATED"/>
    <property type="match status" value="1"/>
</dbReference>
<evidence type="ECO:0000256" key="10">
    <source>
        <dbReference type="SAM" id="Phobius"/>
    </source>
</evidence>
<evidence type="ECO:0000313" key="14">
    <source>
        <dbReference type="Proteomes" id="UP001183643"/>
    </source>
</evidence>
<evidence type="ECO:0000256" key="8">
    <source>
        <dbReference type="ARBA" id="ARBA00023012"/>
    </source>
</evidence>
<feature type="transmembrane region" description="Helical" evidence="10">
    <location>
        <begin position="7"/>
        <end position="27"/>
    </location>
</feature>
<comment type="catalytic activity">
    <reaction evidence="1">
        <text>ATP + protein L-histidine = ADP + protein N-phospho-L-histidine.</text>
        <dbReference type="EC" id="2.7.13.3"/>
    </reaction>
</comment>
<comment type="caution">
    <text evidence="13">The sequence shown here is derived from an EMBL/GenBank/DDBJ whole genome shotgun (WGS) entry which is preliminary data.</text>
</comment>
<evidence type="ECO:0000256" key="1">
    <source>
        <dbReference type="ARBA" id="ARBA00000085"/>
    </source>
</evidence>
<evidence type="ECO:0000259" key="12">
    <source>
        <dbReference type="Pfam" id="PF07730"/>
    </source>
</evidence>
<feature type="region of interest" description="Disordered" evidence="9">
    <location>
        <begin position="365"/>
        <end position="396"/>
    </location>
</feature>
<keyword evidence="4" id="KW-0808">Transferase</keyword>
<evidence type="ECO:0000259" key="11">
    <source>
        <dbReference type="Pfam" id="PF02518"/>
    </source>
</evidence>
<feature type="compositionally biased region" description="Basic and acidic residues" evidence="9">
    <location>
        <begin position="387"/>
        <end position="396"/>
    </location>
</feature>
<organism evidence="13 14">
    <name type="scientific">Catenuloplanes atrovinosus</name>
    <dbReference type="NCBI Taxonomy" id="137266"/>
    <lineage>
        <taxon>Bacteria</taxon>
        <taxon>Bacillati</taxon>
        <taxon>Actinomycetota</taxon>
        <taxon>Actinomycetes</taxon>
        <taxon>Micromonosporales</taxon>
        <taxon>Micromonosporaceae</taxon>
        <taxon>Catenuloplanes</taxon>
    </lineage>
</organism>
<dbReference type="InterPro" id="IPR003594">
    <property type="entry name" value="HATPase_dom"/>
</dbReference>
<feature type="domain" description="Histidine kinase/HSP90-like ATPase" evidence="11">
    <location>
        <begin position="295"/>
        <end position="382"/>
    </location>
</feature>
<dbReference type="AlphaFoldDB" id="A0AAE3YQC8"/>
<feature type="transmembrane region" description="Helical" evidence="10">
    <location>
        <begin position="33"/>
        <end position="52"/>
    </location>
</feature>
<evidence type="ECO:0000256" key="4">
    <source>
        <dbReference type="ARBA" id="ARBA00022679"/>
    </source>
</evidence>
<dbReference type="GO" id="GO:0005524">
    <property type="term" value="F:ATP binding"/>
    <property type="evidence" value="ECO:0007669"/>
    <property type="project" value="UniProtKB-KW"/>
</dbReference>
<evidence type="ECO:0000256" key="9">
    <source>
        <dbReference type="SAM" id="MobiDB-lite"/>
    </source>
</evidence>
<keyword evidence="5" id="KW-0547">Nucleotide-binding</keyword>
<keyword evidence="7" id="KW-0067">ATP-binding</keyword>
<feature type="transmembrane region" description="Helical" evidence="10">
    <location>
        <begin position="64"/>
        <end position="90"/>
    </location>
</feature>
<dbReference type="Gene3D" id="1.20.5.1930">
    <property type="match status" value="1"/>
</dbReference>
<dbReference type="PANTHER" id="PTHR24421:SF10">
    <property type="entry name" value="NITRATE_NITRITE SENSOR PROTEIN NARQ"/>
    <property type="match status" value="1"/>
</dbReference>
<dbReference type="GO" id="GO:0046983">
    <property type="term" value="F:protein dimerization activity"/>
    <property type="evidence" value="ECO:0007669"/>
    <property type="project" value="InterPro"/>
</dbReference>
<dbReference type="EC" id="2.7.13.3" evidence="2"/>